<feature type="region of interest" description="Disordered" evidence="2">
    <location>
        <begin position="186"/>
        <end position="237"/>
    </location>
</feature>
<feature type="non-terminal residue" evidence="3">
    <location>
        <position position="237"/>
    </location>
</feature>
<evidence type="ECO:0000313" key="3">
    <source>
        <dbReference type="RefSeq" id="XP_016496160.1"/>
    </source>
</evidence>
<accession>A0A1S4C4U8</accession>
<evidence type="ECO:0000256" key="1">
    <source>
        <dbReference type="SAM" id="Coils"/>
    </source>
</evidence>
<evidence type="ECO:0000256" key="2">
    <source>
        <dbReference type="SAM" id="MobiDB-lite"/>
    </source>
</evidence>
<gene>
    <name evidence="3" type="primary">LOC107815157</name>
</gene>
<dbReference type="AlphaFoldDB" id="A0A1S4C4U8"/>
<keyword evidence="1" id="KW-0175">Coiled coil</keyword>
<protein>
    <submittedName>
        <fullName evidence="3">Uncharacterized protein</fullName>
    </submittedName>
</protein>
<sequence>MKTPVVEASPRENSMFEGYLAGVEEGPDIDTLLIFEEAEKLRQQSQVELARCEDEFRKLISKLGELKALHAQKEGELGDLRDQLERISQERADLDEKELRVRDTEILRLKQRKDEVSSDKETLREKLTSVECQLQGARGESLKYKDIHYEIVAELSAAKSEAAELMSSNRKDVDAANARARKISEEAELKLSDALENASDSTSGSEDDEDDGEVPEGEDAIDVPRVKGQAVEGTTSE</sequence>
<name>A0A1S4C4U8_TOBAC</name>
<feature type="compositionally biased region" description="Acidic residues" evidence="2">
    <location>
        <begin position="205"/>
        <end position="221"/>
    </location>
</feature>
<dbReference type="OrthoDB" id="10460184at2759"/>
<reference evidence="3" key="1">
    <citation type="submission" date="2025-08" db="UniProtKB">
        <authorList>
            <consortium name="RefSeq"/>
        </authorList>
    </citation>
    <scope>IDENTIFICATION</scope>
</reference>
<dbReference type="PaxDb" id="4097-A0A1S4C4U8"/>
<organism evidence="3">
    <name type="scientific">Nicotiana tabacum</name>
    <name type="common">Common tobacco</name>
    <dbReference type="NCBI Taxonomy" id="4097"/>
    <lineage>
        <taxon>Eukaryota</taxon>
        <taxon>Viridiplantae</taxon>
        <taxon>Streptophyta</taxon>
        <taxon>Embryophyta</taxon>
        <taxon>Tracheophyta</taxon>
        <taxon>Spermatophyta</taxon>
        <taxon>Magnoliopsida</taxon>
        <taxon>eudicotyledons</taxon>
        <taxon>Gunneridae</taxon>
        <taxon>Pentapetalae</taxon>
        <taxon>asterids</taxon>
        <taxon>lamiids</taxon>
        <taxon>Solanales</taxon>
        <taxon>Solanaceae</taxon>
        <taxon>Nicotianoideae</taxon>
        <taxon>Nicotianeae</taxon>
        <taxon>Nicotiana</taxon>
    </lineage>
</organism>
<feature type="coiled-coil region" evidence="1">
    <location>
        <begin position="35"/>
        <end position="140"/>
    </location>
</feature>
<dbReference type="RefSeq" id="XP_016496160.1">
    <property type="nucleotide sequence ID" value="XM_016640674.1"/>
</dbReference>
<proteinExistence type="predicted"/>
<dbReference type="KEGG" id="nta:107815157"/>